<comment type="caution">
    <text evidence="1">The sequence shown here is derived from an EMBL/GenBank/DDBJ whole genome shotgun (WGS) entry which is preliminary data.</text>
</comment>
<name>A0A149TUA2_9PROT</name>
<reference evidence="1 2" key="1">
    <citation type="submission" date="2015-06" db="EMBL/GenBank/DDBJ databases">
        <title>Improved classification and identification of acetic acid bacteria using matrix-assisted laser desorption/ionization time-of-flight mass spectrometry; Gluconobacter nephelii and Gluconobacter uchimurae are later heterotypic synonyms of Gluconobacter japonicus and Gluconobacter oxydans, respectively.</title>
        <authorList>
            <person name="Li L."/>
            <person name="Cleenwerck I."/>
            <person name="De Vuyst L."/>
            <person name="Vandamme P."/>
        </authorList>
    </citation>
    <scope>NUCLEOTIDE SEQUENCE [LARGE SCALE GENOMIC DNA]</scope>
    <source>
        <strain evidence="1 2">LMG 1663</strain>
    </source>
</reference>
<dbReference type="EMBL" id="LHZT01000124">
    <property type="protein sequence ID" value="KXV56722.1"/>
    <property type="molecule type" value="Genomic_DNA"/>
</dbReference>
<dbReference type="PATRIC" id="fig|104102.12.peg.2060"/>
<organism evidence="1 2">
    <name type="scientific">Acetobacter tropicalis</name>
    <dbReference type="NCBI Taxonomy" id="104102"/>
    <lineage>
        <taxon>Bacteria</taxon>
        <taxon>Pseudomonadati</taxon>
        <taxon>Pseudomonadota</taxon>
        <taxon>Alphaproteobacteria</taxon>
        <taxon>Acetobacterales</taxon>
        <taxon>Acetobacteraceae</taxon>
        <taxon>Acetobacter</taxon>
    </lineage>
</organism>
<evidence type="ECO:0000313" key="2">
    <source>
        <dbReference type="Proteomes" id="UP000075411"/>
    </source>
</evidence>
<accession>A0A149TUA2</accession>
<protein>
    <submittedName>
        <fullName evidence="1">Uncharacterized protein</fullName>
    </submittedName>
</protein>
<gene>
    <name evidence="1" type="ORF">AD947_10280</name>
</gene>
<evidence type="ECO:0000313" key="1">
    <source>
        <dbReference type="EMBL" id="KXV56722.1"/>
    </source>
</evidence>
<dbReference type="AlphaFoldDB" id="A0A149TUA2"/>
<sequence>MPVMALVWPWPSQRFRAAVGALSQGVLLRFDGSRSLSLPAHAGYSYGLRRAFAVDGGFVSGALHRRPYALLFLFPFHFLRIDQCPLMP</sequence>
<dbReference type="Proteomes" id="UP000075411">
    <property type="component" value="Unassembled WGS sequence"/>
</dbReference>
<proteinExistence type="predicted"/>